<comment type="function">
    <text evidence="2">Component of the 26S proteasome, a multiprotein complex involved in the ATP-dependent degradation of ubiquitinated proteins.</text>
</comment>
<feature type="compositionally biased region" description="Acidic residues" evidence="3">
    <location>
        <begin position="26"/>
        <end position="46"/>
    </location>
</feature>
<dbReference type="SMART" id="SM01385">
    <property type="entry name" value="DSS1_SEM1"/>
    <property type="match status" value="1"/>
</dbReference>
<keyword evidence="2" id="KW-0539">Nucleus</keyword>
<proteinExistence type="inferred from homology"/>
<reference evidence="4" key="2">
    <citation type="journal article" date="2023" name="IMA Fungus">
        <title>Comparative genomic study of the Penicillium genus elucidates a diverse pangenome and 15 lateral gene transfer events.</title>
        <authorList>
            <person name="Petersen C."/>
            <person name="Sorensen T."/>
            <person name="Nielsen M.R."/>
            <person name="Sondergaard T.E."/>
            <person name="Sorensen J.L."/>
            <person name="Fitzpatrick D.A."/>
            <person name="Frisvad J.C."/>
            <person name="Nielsen K.L."/>
        </authorList>
    </citation>
    <scope>NUCLEOTIDE SEQUENCE</scope>
    <source>
        <strain evidence="4">IBT 30728</strain>
    </source>
</reference>
<accession>A0A9W9XDI7</accession>
<organism evidence="4 5">
    <name type="scientific">Penicillium diatomitis</name>
    <dbReference type="NCBI Taxonomy" id="2819901"/>
    <lineage>
        <taxon>Eukaryota</taxon>
        <taxon>Fungi</taxon>
        <taxon>Dikarya</taxon>
        <taxon>Ascomycota</taxon>
        <taxon>Pezizomycotina</taxon>
        <taxon>Eurotiomycetes</taxon>
        <taxon>Eurotiomycetidae</taxon>
        <taxon>Eurotiales</taxon>
        <taxon>Aspergillaceae</taxon>
        <taxon>Penicillium</taxon>
    </lineage>
</organism>
<dbReference type="GO" id="GO:0006406">
    <property type="term" value="P:mRNA export from nucleus"/>
    <property type="evidence" value="ECO:0007669"/>
    <property type="project" value="UniProtKB-UniRule"/>
</dbReference>
<dbReference type="InterPro" id="IPR007834">
    <property type="entry name" value="DSS1_SEM1"/>
</dbReference>
<feature type="region of interest" description="Disordered" evidence="3">
    <location>
        <begin position="1"/>
        <end position="68"/>
    </location>
</feature>
<evidence type="ECO:0000256" key="1">
    <source>
        <dbReference type="ARBA" id="ARBA00034491"/>
    </source>
</evidence>
<evidence type="ECO:0000256" key="3">
    <source>
        <dbReference type="SAM" id="MobiDB-lite"/>
    </source>
</evidence>
<gene>
    <name evidence="4" type="ORF">N7539_004192</name>
</gene>
<dbReference type="GO" id="GO:0005634">
    <property type="term" value="C:nucleus"/>
    <property type="evidence" value="ECO:0007669"/>
    <property type="project" value="UniProtKB-SubCell"/>
</dbReference>
<name>A0A9W9XDI7_9EURO</name>
<dbReference type="GeneID" id="81624043"/>
<dbReference type="CDD" id="cd13768">
    <property type="entry name" value="DSS1_Sem1"/>
    <property type="match status" value="1"/>
</dbReference>
<dbReference type="EMBL" id="JAPWDQ010000004">
    <property type="protein sequence ID" value="KAJ5489302.1"/>
    <property type="molecule type" value="Genomic_DNA"/>
</dbReference>
<keyword evidence="5" id="KW-1185">Reference proteome</keyword>
<dbReference type="PANTHER" id="PTHR16771:SF0">
    <property type="entry name" value="26S PROTEASOME COMPLEX SUBUNIT SEM1"/>
    <property type="match status" value="1"/>
</dbReference>
<reference evidence="4" key="1">
    <citation type="submission" date="2022-12" db="EMBL/GenBank/DDBJ databases">
        <authorList>
            <person name="Petersen C."/>
        </authorList>
    </citation>
    <scope>NUCLEOTIDE SEQUENCE</scope>
    <source>
        <strain evidence="4">IBT 30728</strain>
    </source>
</reference>
<dbReference type="GO" id="GO:0000724">
    <property type="term" value="P:double-strand break repair via homologous recombination"/>
    <property type="evidence" value="ECO:0007669"/>
    <property type="project" value="TreeGrafter"/>
</dbReference>
<dbReference type="PANTHER" id="PTHR16771">
    <property type="entry name" value="26 PROTEASOME COMPLEX SUBUNIT DSS1"/>
    <property type="match status" value="1"/>
</dbReference>
<evidence type="ECO:0000313" key="4">
    <source>
        <dbReference type="EMBL" id="KAJ5489302.1"/>
    </source>
</evidence>
<dbReference type="RefSeq" id="XP_056791335.1">
    <property type="nucleotide sequence ID" value="XM_056933794.1"/>
</dbReference>
<dbReference type="AlphaFoldDB" id="A0A9W9XDI7"/>
<feature type="compositionally biased region" description="Polar residues" evidence="3">
    <location>
        <begin position="1"/>
        <end position="22"/>
    </location>
</feature>
<comment type="caution">
    <text evidence="4">The sequence shown here is derived from an EMBL/GenBank/DDBJ whole genome shotgun (WGS) entry which is preliminary data.</text>
</comment>
<evidence type="ECO:0000256" key="2">
    <source>
        <dbReference type="RuleBase" id="RU369057"/>
    </source>
</evidence>
<dbReference type="Pfam" id="PF05160">
    <property type="entry name" value="DSS1_SEM1"/>
    <property type="match status" value="1"/>
</dbReference>
<dbReference type="Proteomes" id="UP001148312">
    <property type="component" value="Unassembled WGS sequence"/>
</dbReference>
<keyword evidence="2 4" id="KW-0647">Proteasome</keyword>
<comment type="subcellular location">
    <subcellularLocation>
        <location evidence="2">Nucleus</location>
    </subcellularLocation>
</comment>
<protein>
    <recommendedName>
        <fullName evidence="2">26S proteasome complex subunit SEM1</fullName>
    </recommendedName>
</protein>
<sequence>MSNSNQAQTNAEVAEQPQQQPKPQVLEEDDEFEDFPVEDWPQEEAEQNAGSAANGGNEHLWEESWDDDDAAEDFSKQLRYVMHRQQMSFEEWSRGA</sequence>
<evidence type="ECO:0000313" key="5">
    <source>
        <dbReference type="Proteomes" id="UP001148312"/>
    </source>
</evidence>
<comment type="similarity">
    <text evidence="1 2">Belongs to the DSS1/SEM1 family.</text>
</comment>
<dbReference type="GO" id="GO:0043248">
    <property type="term" value="P:proteasome assembly"/>
    <property type="evidence" value="ECO:0007669"/>
    <property type="project" value="UniProtKB-UniRule"/>
</dbReference>
<dbReference type="GO" id="GO:0008541">
    <property type="term" value="C:proteasome regulatory particle, lid subcomplex"/>
    <property type="evidence" value="ECO:0007669"/>
    <property type="project" value="UniProtKB-UniRule"/>
</dbReference>